<evidence type="ECO:0000256" key="1">
    <source>
        <dbReference type="SAM" id="MobiDB-lite"/>
    </source>
</evidence>
<accession>A0A2N5DQ08</accession>
<dbReference type="InterPro" id="IPR006944">
    <property type="entry name" value="Phage/GTA_portal"/>
</dbReference>
<proteinExistence type="predicted"/>
<dbReference type="AlphaFoldDB" id="A0A2N5DQ08"/>
<dbReference type="InterPro" id="IPR006427">
    <property type="entry name" value="Portal_HK97"/>
</dbReference>
<feature type="region of interest" description="Disordered" evidence="1">
    <location>
        <begin position="386"/>
        <end position="434"/>
    </location>
</feature>
<sequence>MAIPRPLVLSEGETVSLRSRPSSGSAAGLLALSLSDPLIAEFFRGGYASASGATVNVETALRNPAMFRALSLISYAIGMLPFQVIDETTKEKATGHALYRLLHREPNGWQTAFDFRSLMQLRALVYGDAYALIVRSYQVRSRRSEPVRLIPLNPDWVKPVQADDWSVTYEYSPPKGGRRVFAASEIFHLRGLSLDGFRGLSLVRQAREAIGLAISAELASARLFKNGAFVSGVLEHPGSLSETAYGRLKESLSEKEGADNAWQSMILEEGMKWGAVGSTARDAELAAFRKMQVEEIARVTGVPRPLLMVDETSWGSGVTALGQFFVQYALNPWFEAWQQAAERSMLADAEKDRFSIKFNPNALLRGSVKDQGEFFAKALGAGGAPGWMTQNEVRDLNDLPARDGGDKLNPGSQAKPASQPQEDADEPPAAANSR</sequence>
<gene>
    <name evidence="2" type="ORF">SGCZBJ_03800</name>
</gene>
<organism evidence="2 3">
    <name type="scientific">Caulobacter zeae</name>
    <dbReference type="NCBI Taxonomy" id="2055137"/>
    <lineage>
        <taxon>Bacteria</taxon>
        <taxon>Pseudomonadati</taxon>
        <taxon>Pseudomonadota</taxon>
        <taxon>Alphaproteobacteria</taxon>
        <taxon>Caulobacterales</taxon>
        <taxon>Caulobacteraceae</taxon>
        <taxon>Caulobacter</taxon>
    </lineage>
</organism>
<evidence type="ECO:0000313" key="2">
    <source>
        <dbReference type="EMBL" id="PLR28141.1"/>
    </source>
</evidence>
<dbReference type="RefSeq" id="WP_101716694.1">
    <property type="nucleotide sequence ID" value="NZ_PJRS01000010.1"/>
</dbReference>
<keyword evidence="3" id="KW-1185">Reference proteome</keyword>
<evidence type="ECO:0000313" key="3">
    <source>
        <dbReference type="Proteomes" id="UP000234479"/>
    </source>
</evidence>
<reference evidence="2 3" key="1">
    <citation type="submission" date="2017-12" db="EMBL/GenBank/DDBJ databases">
        <title>The genome sequence of Caulobacter sp. 410.</title>
        <authorList>
            <person name="Gao J."/>
            <person name="Mao X."/>
            <person name="Sun J."/>
        </authorList>
    </citation>
    <scope>NUCLEOTIDE SEQUENCE [LARGE SCALE GENOMIC DNA]</scope>
    <source>
        <strain evidence="2 3">410</strain>
    </source>
</reference>
<dbReference type="EMBL" id="PJRS01000010">
    <property type="protein sequence ID" value="PLR28141.1"/>
    <property type="molecule type" value="Genomic_DNA"/>
</dbReference>
<dbReference type="Pfam" id="PF04860">
    <property type="entry name" value="Phage_portal"/>
    <property type="match status" value="1"/>
</dbReference>
<name>A0A2N5DQ08_9CAUL</name>
<dbReference type="OrthoDB" id="7592047at2"/>
<protein>
    <submittedName>
        <fullName evidence="2">Phage portal protein</fullName>
    </submittedName>
</protein>
<comment type="caution">
    <text evidence="2">The sequence shown here is derived from an EMBL/GenBank/DDBJ whole genome shotgun (WGS) entry which is preliminary data.</text>
</comment>
<feature type="compositionally biased region" description="Basic and acidic residues" evidence="1">
    <location>
        <begin position="392"/>
        <end position="406"/>
    </location>
</feature>
<dbReference type="NCBIfam" id="TIGR01537">
    <property type="entry name" value="portal_HK97"/>
    <property type="match status" value="1"/>
</dbReference>
<dbReference type="Proteomes" id="UP000234479">
    <property type="component" value="Unassembled WGS sequence"/>
</dbReference>